<dbReference type="Proteomes" id="UP000092445">
    <property type="component" value="Unassembled WGS sequence"/>
</dbReference>
<dbReference type="VEuPathDB" id="VectorBase:GPAI005851"/>
<reference evidence="2" key="1">
    <citation type="submission" date="2014-03" db="EMBL/GenBank/DDBJ databases">
        <authorList>
            <person name="Aksoy S."/>
            <person name="Warren W."/>
            <person name="Wilson R.K."/>
        </authorList>
    </citation>
    <scope>NUCLEOTIDE SEQUENCE [LARGE SCALE GENOMIC DNA]</scope>
    <source>
        <strain evidence="2">IAEA</strain>
    </source>
</reference>
<reference evidence="1" key="2">
    <citation type="submission" date="2020-05" db="UniProtKB">
        <authorList>
            <consortium name="EnsemblMetazoa"/>
        </authorList>
    </citation>
    <scope>IDENTIFICATION</scope>
    <source>
        <strain evidence="1">IAEA</strain>
    </source>
</reference>
<evidence type="ECO:0000313" key="2">
    <source>
        <dbReference type="Proteomes" id="UP000092445"/>
    </source>
</evidence>
<accession>A0A1A9Z723</accession>
<organism evidence="1 2">
    <name type="scientific">Glossina pallidipes</name>
    <name type="common">Tsetse fly</name>
    <dbReference type="NCBI Taxonomy" id="7398"/>
    <lineage>
        <taxon>Eukaryota</taxon>
        <taxon>Metazoa</taxon>
        <taxon>Ecdysozoa</taxon>
        <taxon>Arthropoda</taxon>
        <taxon>Hexapoda</taxon>
        <taxon>Insecta</taxon>
        <taxon>Pterygota</taxon>
        <taxon>Neoptera</taxon>
        <taxon>Endopterygota</taxon>
        <taxon>Diptera</taxon>
        <taxon>Brachycera</taxon>
        <taxon>Muscomorpha</taxon>
        <taxon>Hippoboscoidea</taxon>
        <taxon>Glossinidae</taxon>
        <taxon>Glossina</taxon>
    </lineage>
</organism>
<evidence type="ECO:0000313" key="1">
    <source>
        <dbReference type="EnsemblMetazoa" id="GPAI005851-PA"/>
    </source>
</evidence>
<name>A0A1A9Z723_GLOPL</name>
<dbReference type="EnsemblMetazoa" id="GPAI005851-RA">
    <property type="protein sequence ID" value="GPAI005851-PA"/>
    <property type="gene ID" value="GPAI005851"/>
</dbReference>
<sequence>MAILCATATATTTTTTTTASTTHSPAAASVAATIGAATQVVVIKNMLKYTFKYNIVEGYTTKLKQAFRCIMYICAAPLCPLGINFVRYCTHMAHNGQVIQIHEKSIIKGTLTKMKSCFSHLEHNMQYVQHTLCYAYVMPSEKARVPLLLLFPHEKDLKAMFYRSY</sequence>
<dbReference type="AlphaFoldDB" id="A0A1A9Z723"/>
<proteinExistence type="predicted"/>
<keyword evidence="2" id="KW-1185">Reference proteome</keyword>
<protein>
    <submittedName>
        <fullName evidence="1">Uncharacterized protein</fullName>
    </submittedName>
</protein>